<protein>
    <recommendedName>
        <fullName evidence="3">Peptidase M10 metallopeptidase domain-containing protein</fullName>
    </recommendedName>
</protein>
<sequence length="275" mass="31119">MKFPYSLGWQSKRFLKLVLILVFLSGCSESPNDPTNIDPEVIIEEEEEEGYSTIELNLRVHLMQDITMVHPTGWIMESWVTPEDVTKTIMPELNSIWEKAGVHWNVESIIEENVVKGETYQESLVFIVNAVRNSNGNSDPERLPHLYSLMQPEHRSTEEQLEKNLFHIYLFPFIGNTSQGNAMSGFGYHSVVGTYTNKHNGGGVPEKTLLTESQSYFNRGSLSRTIAHEIGHVLNLNHNECNDRCLMGGINSDGYLLTEGQIITSRIEAVGRSFD</sequence>
<dbReference type="AlphaFoldDB" id="A0A0Q1DLX3"/>
<comment type="caution">
    <text evidence="1">The sequence shown here is derived from an EMBL/GenBank/DDBJ whole genome shotgun (WGS) entry which is preliminary data.</text>
</comment>
<dbReference type="OrthoDB" id="1430579at2"/>
<evidence type="ECO:0000313" key="1">
    <source>
        <dbReference type="EMBL" id="KQC29977.1"/>
    </source>
</evidence>
<dbReference type="GO" id="GO:0008237">
    <property type="term" value="F:metallopeptidase activity"/>
    <property type="evidence" value="ECO:0007669"/>
    <property type="project" value="InterPro"/>
</dbReference>
<evidence type="ECO:0008006" key="3">
    <source>
        <dbReference type="Google" id="ProtNLM"/>
    </source>
</evidence>
<dbReference type="SUPFAM" id="SSF55486">
    <property type="entry name" value="Metalloproteases ('zincins'), catalytic domain"/>
    <property type="match status" value="1"/>
</dbReference>
<reference evidence="1 2" key="1">
    <citation type="submission" date="2015-04" db="EMBL/GenBank/DDBJ databases">
        <title>Complete genome of flavobacterium.</title>
        <authorList>
            <person name="Kwon Y.M."/>
            <person name="Kim S.-J."/>
        </authorList>
    </citation>
    <scope>NUCLEOTIDE SEQUENCE [LARGE SCALE GENOMIC DNA]</scope>
    <source>
        <strain evidence="1 2">DK169</strain>
    </source>
</reference>
<name>A0A0Q1DLX3_9FLAO</name>
<dbReference type="Gene3D" id="3.40.390.10">
    <property type="entry name" value="Collagenase (Catalytic Domain)"/>
    <property type="match status" value="1"/>
</dbReference>
<dbReference type="EMBL" id="LCTZ01000002">
    <property type="protein sequence ID" value="KQC29977.1"/>
    <property type="molecule type" value="Genomic_DNA"/>
</dbReference>
<dbReference type="STRING" id="346185.AAY42_08880"/>
<dbReference type="PROSITE" id="PS51257">
    <property type="entry name" value="PROKAR_LIPOPROTEIN"/>
    <property type="match status" value="1"/>
</dbReference>
<dbReference type="RefSeq" id="WP_055394325.1">
    <property type="nucleotide sequence ID" value="NZ_LCTZ01000002.1"/>
</dbReference>
<keyword evidence="2" id="KW-1185">Reference proteome</keyword>
<organism evidence="1 2">
    <name type="scientific">Flagellimonas eckloniae</name>
    <dbReference type="NCBI Taxonomy" id="346185"/>
    <lineage>
        <taxon>Bacteria</taxon>
        <taxon>Pseudomonadati</taxon>
        <taxon>Bacteroidota</taxon>
        <taxon>Flavobacteriia</taxon>
        <taxon>Flavobacteriales</taxon>
        <taxon>Flavobacteriaceae</taxon>
        <taxon>Flagellimonas</taxon>
    </lineage>
</organism>
<dbReference type="InterPro" id="IPR024079">
    <property type="entry name" value="MetalloPept_cat_dom_sf"/>
</dbReference>
<evidence type="ECO:0000313" key="2">
    <source>
        <dbReference type="Proteomes" id="UP000050827"/>
    </source>
</evidence>
<dbReference type="Proteomes" id="UP000050827">
    <property type="component" value="Unassembled WGS sequence"/>
</dbReference>
<accession>A0A0Q1DLX3</accession>
<gene>
    <name evidence="1" type="ORF">AAY42_08880</name>
</gene>
<proteinExistence type="predicted"/>